<dbReference type="InterPro" id="IPR035979">
    <property type="entry name" value="RBD_domain_sf"/>
</dbReference>
<dbReference type="OrthoDB" id="439808at2759"/>
<keyword evidence="4" id="KW-0732">Signal</keyword>
<accession>A0A5J4WJK9</accession>
<dbReference type="Proteomes" id="UP000324800">
    <property type="component" value="Unassembled WGS sequence"/>
</dbReference>
<evidence type="ECO:0000313" key="6">
    <source>
        <dbReference type="EMBL" id="KAA6395197.1"/>
    </source>
</evidence>
<dbReference type="InterPro" id="IPR050502">
    <property type="entry name" value="Euk_RNA-bind_prot"/>
</dbReference>
<gene>
    <name evidence="6" type="ORF">EZS28_009276</name>
</gene>
<feature type="domain" description="RRM" evidence="5">
    <location>
        <begin position="1"/>
        <end position="62"/>
    </location>
</feature>
<evidence type="ECO:0000256" key="4">
    <source>
        <dbReference type="SAM" id="SignalP"/>
    </source>
</evidence>
<proteinExistence type="predicted"/>
<protein>
    <recommendedName>
        <fullName evidence="5">RRM domain-containing protein</fullName>
    </recommendedName>
</protein>
<name>A0A5J4WJK9_9EUKA</name>
<dbReference type="InterPro" id="IPR000504">
    <property type="entry name" value="RRM_dom"/>
</dbReference>
<dbReference type="PROSITE" id="PS50102">
    <property type="entry name" value="RRM"/>
    <property type="match status" value="1"/>
</dbReference>
<dbReference type="InterPro" id="IPR012677">
    <property type="entry name" value="Nucleotide-bd_a/b_plait_sf"/>
</dbReference>
<evidence type="ECO:0000313" key="7">
    <source>
        <dbReference type="Proteomes" id="UP000324800"/>
    </source>
</evidence>
<reference evidence="6 7" key="1">
    <citation type="submission" date="2019-03" db="EMBL/GenBank/DDBJ databases">
        <title>Single cell metagenomics reveals metabolic interactions within the superorganism composed of flagellate Streblomastix strix and complex community of Bacteroidetes bacteria on its surface.</title>
        <authorList>
            <person name="Treitli S.C."/>
            <person name="Kolisko M."/>
            <person name="Husnik F."/>
            <person name="Keeling P."/>
            <person name="Hampl V."/>
        </authorList>
    </citation>
    <scope>NUCLEOTIDE SEQUENCE [LARGE SCALE GENOMIC DNA]</scope>
    <source>
        <strain evidence="6">ST1C</strain>
    </source>
</reference>
<dbReference type="AlphaFoldDB" id="A0A5J4WJK9"/>
<keyword evidence="1 2" id="KW-0694">RNA-binding</keyword>
<dbReference type="Pfam" id="PF00076">
    <property type="entry name" value="RRM_1"/>
    <property type="match status" value="1"/>
</dbReference>
<evidence type="ECO:0000259" key="5">
    <source>
        <dbReference type="PROSITE" id="PS50102"/>
    </source>
</evidence>
<dbReference type="CDD" id="cd00590">
    <property type="entry name" value="RRM_SF"/>
    <property type="match status" value="1"/>
</dbReference>
<dbReference type="PANTHER" id="PTHR48025">
    <property type="entry name" value="OS02G0815200 PROTEIN"/>
    <property type="match status" value="1"/>
</dbReference>
<evidence type="ECO:0000256" key="2">
    <source>
        <dbReference type="PROSITE-ProRule" id="PRU00176"/>
    </source>
</evidence>
<organism evidence="6 7">
    <name type="scientific">Streblomastix strix</name>
    <dbReference type="NCBI Taxonomy" id="222440"/>
    <lineage>
        <taxon>Eukaryota</taxon>
        <taxon>Metamonada</taxon>
        <taxon>Preaxostyla</taxon>
        <taxon>Oxymonadida</taxon>
        <taxon>Streblomastigidae</taxon>
        <taxon>Streblomastix</taxon>
    </lineage>
</organism>
<dbReference type="EMBL" id="SNRW01001746">
    <property type="protein sequence ID" value="KAA6395197.1"/>
    <property type="molecule type" value="Genomic_DNA"/>
</dbReference>
<evidence type="ECO:0000256" key="1">
    <source>
        <dbReference type="ARBA" id="ARBA00022884"/>
    </source>
</evidence>
<dbReference type="PANTHER" id="PTHR48025:SF1">
    <property type="entry name" value="RRM DOMAIN-CONTAINING PROTEIN"/>
    <property type="match status" value="1"/>
</dbReference>
<feature type="signal peptide" evidence="4">
    <location>
        <begin position="1"/>
        <end position="22"/>
    </location>
</feature>
<dbReference type="GO" id="GO:0003729">
    <property type="term" value="F:mRNA binding"/>
    <property type="evidence" value="ECO:0007669"/>
    <property type="project" value="TreeGrafter"/>
</dbReference>
<dbReference type="SUPFAM" id="SSF54928">
    <property type="entry name" value="RNA-binding domain, RBD"/>
    <property type="match status" value="1"/>
</dbReference>
<feature type="region of interest" description="Disordered" evidence="3">
    <location>
        <begin position="59"/>
        <end position="89"/>
    </location>
</feature>
<sequence>MLGHLFETIGVLLSVSICTLHGESRGCGYITMHDQETALRAKDQLNGNTLDGRQIQIHTTRPNVASRPQRLRSFRRRGFSDGWDTPDWR</sequence>
<dbReference type="Gene3D" id="3.30.70.330">
    <property type="match status" value="1"/>
</dbReference>
<comment type="caution">
    <text evidence="6">The sequence shown here is derived from an EMBL/GenBank/DDBJ whole genome shotgun (WGS) entry which is preliminary data.</text>
</comment>
<evidence type="ECO:0000256" key="3">
    <source>
        <dbReference type="SAM" id="MobiDB-lite"/>
    </source>
</evidence>
<feature type="chain" id="PRO_5023916309" description="RRM domain-containing protein" evidence="4">
    <location>
        <begin position="23"/>
        <end position="89"/>
    </location>
</feature>